<keyword evidence="3 8" id="KW-0694">RNA-binding</keyword>
<evidence type="ECO:0000256" key="5">
    <source>
        <dbReference type="ARBA" id="ARBA00023274"/>
    </source>
</evidence>
<dbReference type="InterPro" id="IPR035980">
    <property type="entry name" value="Ribosomal_bS6_sf"/>
</dbReference>
<dbReference type="InterPro" id="IPR014717">
    <property type="entry name" value="Transl_elong_EF1B/ribsomal_bS6"/>
</dbReference>
<protein>
    <recommendedName>
        <fullName evidence="7 8">Small ribosomal subunit protein bS6</fullName>
    </recommendedName>
</protein>
<dbReference type="Gene3D" id="3.30.70.60">
    <property type="match status" value="1"/>
</dbReference>
<evidence type="ECO:0000256" key="4">
    <source>
        <dbReference type="ARBA" id="ARBA00022980"/>
    </source>
</evidence>
<dbReference type="PANTHER" id="PTHR21011">
    <property type="entry name" value="MITOCHONDRIAL 28S RIBOSOMAL PROTEIN S6"/>
    <property type="match status" value="1"/>
</dbReference>
<evidence type="ECO:0000256" key="7">
    <source>
        <dbReference type="ARBA" id="ARBA00035294"/>
    </source>
</evidence>
<dbReference type="SUPFAM" id="SSF54995">
    <property type="entry name" value="Ribosomal protein S6"/>
    <property type="match status" value="1"/>
</dbReference>
<proteinExistence type="inferred from homology"/>
<dbReference type="GO" id="GO:0005840">
    <property type="term" value="C:ribosome"/>
    <property type="evidence" value="ECO:0007669"/>
    <property type="project" value="UniProtKB-KW"/>
</dbReference>
<dbReference type="HAMAP" id="MF_00360">
    <property type="entry name" value="Ribosomal_bS6"/>
    <property type="match status" value="1"/>
</dbReference>
<evidence type="ECO:0000256" key="2">
    <source>
        <dbReference type="ARBA" id="ARBA00022730"/>
    </source>
</evidence>
<keyword evidence="5 8" id="KW-0687">Ribonucleoprotein</keyword>
<dbReference type="InterPro" id="IPR020815">
    <property type="entry name" value="Ribosomal_bS6_CS"/>
</dbReference>
<evidence type="ECO:0000256" key="1">
    <source>
        <dbReference type="ARBA" id="ARBA00009512"/>
    </source>
</evidence>
<dbReference type="RefSeq" id="WP_209810377.1">
    <property type="nucleotide sequence ID" value="NZ_JAGGKT010000006.1"/>
</dbReference>
<sequence>MRKYEVMYIQRSDVEEEKRKANADRFNAIITDRGGEIVKVNEMGKRRLAYEINDNRDGYYTLTNFQANSEAVSELERIMKISDEVIRYLIIREDD</sequence>
<keyword evidence="10" id="KW-1185">Reference proteome</keyword>
<keyword evidence="2 8" id="KW-0699">rRNA-binding</keyword>
<evidence type="ECO:0000313" key="10">
    <source>
        <dbReference type="Proteomes" id="UP001519343"/>
    </source>
</evidence>
<name>A0ABS4GPX4_9BACL</name>
<dbReference type="CDD" id="cd00473">
    <property type="entry name" value="bS6"/>
    <property type="match status" value="1"/>
</dbReference>
<dbReference type="EMBL" id="JAGGKT010000006">
    <property type="protein sequence ID" value="MBP1932319.1"/>
    <property type="molecule type" value="Genomic_DNA"/>
</dbReference>
<gene>
    <name evidence="8" type="primary">rpsF</name>
    <name evidence="9" type="ORF">J2Z37_002320</name>
</gene>
<accession>A0ABS4GPX4</accession>
<evidence type="ECO:0000256" key="3">
    <source>
        <dbReference type="ARBA" id="ARBA00022884"/>
    </source>
</evidence>
<organism evidence="9 10">
    <name type="scientific">Ammoniphilus resinae</name>
    <dbReference type="NCBI Taxonomy" id="861532"/>
    <lineage>
        <taxon>Bacteria</taxon>
        <taxon>Bacillati</taxon>
        <taxon>Bacillota</taxon>
        <taxon>Bacilli</taxon>
        <taxon>Bacillales</taxon>
        <taxon>Paenibacillaceae</taxon>
        <taxon>Aneurinibacillus group</taxon>
        <taxon>Ammoniphilus</taxon>
    </lineage>
</organism>
<reference evidence="9 10" key="1">
    <citation type="submission" date="2021-03" db="EMBL/GenBank/DDBJ databases">
        <title>Genomic Encyclopedia of Type Strains, Phase IV (KMG-IV): sequencing the most valuable type-strain genomes for metagenomic binning, comparative biology and taxonomic classification.</title>
        <authorList>
            <person name="Goeker M."/>
        </authorList>
    </citation>
    <scope>NUCLEOTIDE SEQUENCE [LARGE SCALE GENOMIC DNA]</scope>
    <source>
        <strain evidence="9 10">DSM 24738</strain>
    </source>
</reference>
<comment type="caution">
    <text evidence="9">The sequence shown here is derived from an EMBL/GenBank/DDBJ whole genome shotgun (WGS) entry which is preliminary data.</text>
</comment>
<dbReference type="InterPro" id="IPR020814">
    <property type="entry name" value="Ribosomal_S6_plastid/chlpt"/>
</dbReference>
<dbReference type="PROSITE" id="PS01048">
    <property type="entry name" value="RIBOSOMAL_S6"/>
    <property type="match status" value="1"/>
</dbReference>
<dbReference type="Proteomes" id="UP001519343">
    <property type="component" value="Unassembled WGS sequence"/>
</dbReference>
<dbReference type="PANTHER" id="PTHR21011:SF1">
    <property type="entry name" value="SMALL RIBOSOMAL SUBUNIT PROTEIN BS6M"/>
    <property type="match status" value="1"/>
</dbReference>
<evidence type="ECO:0000256" key="6">
    <source>
        <dbReference type="ARBA" id="ARBA00035104"/>
    </source>
</evidence>
<evidence type="ECO:0000256" key="8">
    <source>
        <dbReference type="HAMAP-Rule" id="MF_00360"/>
    </source>
</evidence>
<comment type="function">
    <text evidence="6 8">Binds together with bS18 to 16S ribosomal RNA.</text>
</comment>
<dbReference type="Pfam" id="PF01250">
    <property type="entry name" value="Ribosomal_S6"/>
    <property type="match status" value="1"/>
</dbReference>
<evidence type="ECO:0000313" key="9">
    <source>
        <dbReference type="EMBL" id="MBP1932319.1"/>
    </source>
</evidence>
<comment type="similarity">
    <text evidence="1 8">Belongs to the bacterial ribosomal protein bS6 family.</text>
</comment>
<keyword evidence="4 8" id="KW-0689">Ribosomal protein</keyword>
<dbReference type="InterPro" id="IPR000529">
    <property type="entry name" value="Ribosomal_bS6"/>
</dbReference>
<dbReference type="NCBIfam" id="TIGR00166">
    <property type="entry name" value="S6"/>
    <property type="match status" value="1"/>
</dbReference>